<dbReference type="Pfam" id="PF12796">
    <property type="entry name" value="Ank_2"/>
    <property type="match status" value="1"/>
</dbReference>
<keyword evidence="2" id="KW-0040">ANK repeat</keyword>
<dbReference type="SUPFAM" id="SSF48403">
    <property type="entry name" value="Ankyrin repeat"/>
    <property type="match status" value="1"/>
</dbReference>
<dbReference type="InterPro" id="IPR036770">
    <property type="entry name" value="Ankyrin_rpt-contain_sf"/>
</dbReference>
<dbReference type="PANTHER" id="PTHR24186">
    <property type="entry name" value="PROTEIN PHOSPHATASE 1 REGULATORY SUBUNIT"/>
    <property type="match status" value="1"/>
</dbReference>
<dbReference type="PANTHER" id="PTHR24186:SF50">
    <property type="entry name" value="ANKYRIN REPEAT-CONTAINING PROTEIN ITN1-LIKE ISOFORM X1"/>
    <property type="match status" value="1"/>
</dbReference>
<dbReference type="Gene3D" id="1.25.40.20">
    <property type="entry name" value="Ankyrin repeat-containing domain"/>
    <property type="match status" value="1"/>
</dbReference>
<dbReference type="EMBL" id="JAATIQ010000154">
    <property type="protein sequence ID" value="KAF4376363.1"/>
    <property type="molecule type" value="Genomic_DNA"/>
</dbReference>
<dbReference type="SMART" id="SM00248">
    <property type="entry name" value="ANK"/>
    <property type="match status" value="3"/>
</dbReference>
<proteinExistence type="predicted"/>
<name>A0A7J6G034_CANSA</name>
<comment type="caution">
    <text evidence="3">The sequence shown here is derived from an EMBL/GenBank/DDBJ whole genome shotgun (WGS) entry which is preliminary data.</text>
</comment>
<evidence type="ECO:0000313" key="3">
    <source>
        <dbReference type="EMBL" id="KAF4376363.1"/>
    </source>
</evidence>
<sequence>MIQVTHGLITTTALHYAAYVGNVKIVQLFLEKNRKLAYIKEDKAGMSALHICAMEGHNDVITTLVKYCPDVCELLDDNNQTALHVAVKCRRENSVWLFLHNKSQFDGIMPNQQDKDGKYSIACSCS</sequence>
<dbReference type="Proteomes" id="UP000583929">
    <property type="component" value="Unassembled WGS sequence"/>
</dbReference>
<gene>
    <name evidence="3" type="ORF">G4B88_000051</name>
</gene>
<evidence type="ECO:0000256" key="1">
    <source>
        <dbReference type="ARBA" id="ARBA00022737"/>
    </source>
</evidence>
<reference evidence="3 4" key="1">
    <citation type="journal article" date="2020" name="bioRxiv">
        <title>Sequence and annotation of 42 cannabis genomes reveals extensive copy number variation in cannabinoid synthesis and pathogen resistance genes.</title>
        <authorList>
            <person name="Mckernan K.J."/>
            <person name="Helbert Y."/>
            <person name="Kane L.T."/>
            <person name="Ebling H."/>
            <person name="Zhang L."/>
            <person name="Liu B."/>
            <person name="Eaton Z."/>
            <person name="Mclaughlin S."/>
            <person name="Kingan S."/>
            <person name="Baybayan P."/>
            <person name="Concepcion G."/>
            <person name="Jordan M."/>
            <person name="Riva A."/>
            <person name="Barbazuk W."/>
            <person name="Harkins T."/>
        </authorList>
    </citation>
    <scope>NUCLEOTIDE SEQUENCE [LARGE SCALE GENOMIC DNA]</scope>
    <source>
        <strain evidence="4">cv. Jamaican Lion 4</strain>
        <tissue evidence="3">Leaf</tissue>
    </source>
</reference>
<keyword evidence="1" id="KW-0677">Repeat</keyword>
<organism evidence="3 4">
    <name type="scientific">Cannabis sativa</name>
    <name type="common">Hemp</name>
    <name type="synonym">Marijuana</name>
    <dbReference type="NCBI Taxonomy" id="3483"/>
    <lineage>
        <taxon>Eukaryota</taxon>
        <taxon>Viridiplantae</taxon>
        <taxon>Streptophyta</taxon>
        <taxon>Embryophyta</taxon>
        <taxon>Tracheophyta</taxon>
        <taxon>Spermatophyta</taxon>
        <taxon>Magnoliopsida</taxon>
        <taxon>eudicotyledons</taxon>
        <taxon>Gunneridae</taxon>
        <taxon>Pentapetalae</taxon>
        <taxon>rosids</taxon>
        <taxon>fabids</taxon>
        <taxon>Rosales</taxon>
        <taxon>Cannabaceae</taxon>
        <taxon>Cannabis</taxon>
    </lineage>
</organism>
<dbReference type="InterPro" id="IPR002110">
    <property type="entry name" value="Ankyrin_rpt"/>
</dbReference>
<evidence type="ECO:0000256" key="2">
    <source>
        <dbReference type="ARBA" id="ARBA00023043"/>
    </source>
</evidence>
<dbReference type="AlphaFoldDB" id="A0A7J6G034"/>
<protein>
    <submittedName>
        <fullName evidence="3">Uncharacterized protein</fullName>
    </submittedName>
</protein>
<keyword evidence="4" id="KW-1185">Reference proteome</keyword>
<dbReference type="GO" id="GO:0005886">
    <property type="term" value="C:plasma membrane"/>
    <property type="evidence" value="ECO:0007669"/>
    <property type="project" value="TreeGrafter"/>
</dbReference>
<evidence type="ECO:0000313" key="4">
    <source>
        <dbReference type="Proteomes" id="UP000583929"/>
    </source>
</evidence>
<accession>A0A7J6G034</accession>